<evidence type="ECO:0000256" key="2">
    <source>
        <dbReference type="SAM" id="SignalP"/>
    </source>
</evidence>
<keyword evidence="1" id="KW-0472">Membrane</keyword>
<keyword evidence="1" id="KW-1133">Transmembrane helix</keyword>
<keyword evidence="4" id="KW-1185">Reference proteome</keyword>
<proteinExistence type="predicted"/>
<keyword evidence="1" id="KW-0812">Transmembrane</keyword>
<dbReference type="Proteomes" id="UP001175271">
    <property type="component" value="Unassembled WGS sequence"/>
</dbReference>
<keyword evidence="2" id="KW-0732">Signal</keyword>
<evidence type="ECO:0000313" key="4">
    <source>
        <dbReference type="Proteomes" id="UP001175271"/>
    </source>
</evidence>
<evidence type="ECO:0000256" key="1">
    <source>
        <dbReference type="SAM" id="Phobius"/>
    </source>
</evidence>
<dbReference type="AlphaFoldDB" id="A0AA39MBE3"/>
<feature type="chain" id="PRO_5041317909" evidence="2">
    <location>
        <begin position="20"/>
        <end position="88"/>
    </location>
</feature>
<evidence type="ECO:0000313" key="3">
    <source>
        <dbReference type="EMBL" id="KAK0427504.1"/>
    </source>
</evidence>
<sequence>MAILPLCVIFFTGWLFVDAYVVDRANLKSTDLEIINSSAPIDQLLDIQAYSTQGSRENISEEDRFFKTKVITIAIVVLLFVLLIFFAP</sequence>
<name>A0AA39MBE3_9BILA</name>
<comment type="caution">
    <text evidence="3">The sequence shown here is derived from an EMBL/GenBank/DDBJ whole genome shotgun (WGS) entry which is preliminary data.</text>
</comment>
<accession>A0AA39MBE3</accession>
<feature type="transmembrane region" description="Helical" evidence="1">
    <location>
        <begin position="70"/>
        <end position="87"/>
    </location>
</feature>
<protein>
    <submittedName>
        <fullName evidence="3">Uncharacterized protein</fullName>
    </submittedName>
</protein>
<organism evidence="3 4">
    <name type="scientific">Steinernema hermaphroditum</name>
    <dbReference type="NCBI Taxonomy" id="289476"/>
    <lineage>
        <taxon>Eukaryota</taxon>
        <taxon>Metazoa</taxon>
        <taxon>Ecdysozoa</taxon>
        <taxon>Nematoda</taxon>
        <taxon>Chromadorea</taxon>
        <taxon>Rhabditida</taxon>
        <taxon>Tylenchina</taxon>
        <taxon>Panagrolaimomorpha</taxon>
        <taxon>Strongyloidoidea</taxon>
        <taxon>Steinernematidae</taxon>
        <taxon>Steinernema</taxon>
    </lineage>
</organism>
<feature type="signal peptide" evidence="2">
    <location>
        <begin position="1"/>
        <end position="19"/>
    </location>
</feature>
<reference evidence="3" key="1">
    <citation type="submission" date="2023-06" db="EMBL/GenBank/DDBJ databases">
        <title>Genomic analysis of the entomopathogenic nematode Steinernema hermaphroditum.</title>
        <authorList>
            <person name="Schwarz E.M."/>
            <person name="Heppert J.K."/>
            <person name="Baniya A."/>
            <person name="Schwartz H.T."/>
            <person name="Tan C.-H."/>
            <person name="Antoshechkin I."/>
            <person name="Sternberg P.W."/>
            <person name="Goodrich-Blair H."/>
            <person name="Dillman A.R."/>
        </authorList>
    </citation>
    <scope>NUCLEOTIDE SEQUENCE</scope>
    <source>
        <strain evidence="3">PS9179</strain>
        <tissue evidence="3">Whole animal</tissue>
    </source>
</reference>
<dbReference type="EMBL" id="JAUCMV010000001">
    <property type="protein sequence ID" value="KAK0427504.1"/>
    <property type="molecule type" value="Genomic_DNA"/>
</dbReference>
<gene>
    <name evidence="3" type="ORF">QR680_010261</name>
</gene>